<evidence type="ECO:0000256" key="2">
    <source>
        <dbReference type="ARBA" id="ARBA00023012"/>
    </source>
</evidence>
<feature type="DNA-binding region" description="OmpR/PhoB-type" evidence="5">
    <location>
        <begin position="148"/>
        <end position="246"/>
    </location>
</feature>
<dbReference type="SMART" id="SM00862">
    <property type="entry name" value="Trans_reg_C"/>
    <property type="match status" value="1"/>
</dbReference>
<evidence type="ECO:0008006" key="10">
    <source>
        <dbReference type="Google" id="ProtNLM"/>
    </source>
</evidence>
<dbReference type="Gene3D" id="1.10.10.10">
    <property type="entry name" value="Winged helix-like DNA-binding domain superfamily/Winged helix DNA-binding domain"/>
    <property type="match status" value="1"/>
</dbReference>
<organism evidence="8 9">
    <name type="scientific">Pseudoalteromonas aliena SW19</name>
    <dbReference type="NCBI Taxonomy" id="1314866"/>
    <lineage>
        <taxon>Bacteria</taxon>
        <taxon>Pseudomonadati</taxon>
        <taxon>Pseudomonadota</taxon>
        <taxon>Gammaproteobacteria</taxon>
        <taxon>Alteromonadales</taxon>
        <taxon>Pseudoalteromonadaceae</taxon>
        <taxon>Pseudoalteromonas</taxon>
    </lineage>
</organism>
<dbReference type="PANTHER" id="PTHR48111">
    <property type="entry name" value="REGULATOR OF RPOS"/>
    <property type="match status" value="1"/>
</dbReference>
<evidence type="ECO:0000259" key="6">
    <source>
        <dbReference type="PROSITE" id="PS50110"/>
    </source>
</evidence>
<reference evidence="8 9" key="1">
    <citation type="submission" date="2015-06" db="EMBL/GenBank/DDBJ databases">
        <title>Genome sequence of Pseudoalteromonas aliena.</title>
        <authorList>
            <person name="Xie B.-B."/>
            <person name="Rong J.-C."/>
            <person name="Qin Q.-L."/>
            <person name="Zhang Y.-Z."/>
        </authorList>
    </citation>
    <scope>NUCLEOTIDE SEQUENCE [LARGE SCALE GENOMIC DNA]</scope>
    <source>
        <strain evidence="8 9">SW19</strain>
    </source>
</reference>
<accession>A0ABR9DWF1</accession>
<dbReference type="Gene3D" id="3.40.50.2300">
    <property type="match status" value="1"/>
</dbReference>
<evidence type="ECO:0000256" key="1">
    <source>
        <dbReference type="ARBA" id="ARBA00022553"/>
    </source>
</evidence>
<dbReference type="EMBL" id="AQGU01000023">
    <property type="protein sequence ID" value="MBE0358667.1"/>
    <property type="molecule type" value="Genomic_DNA"/>
</dbReference>
<keyword evidence="1 4" id="KW-0597">Phosphoprotein</keyword>
<keyword evidence="3 5" id="KW-0238">DNA-binding</keyword>
<dbReference type="PROSITE" id="PS50110">
    <property type="entry name" value="RESPONSE_REGULATORY"/>
    <property type="match status" value="1"/>
</dbReference>
<evidence type="ECO:0000259" key="7">
    <source>
        <dbReference type="PROSITE" id="PS51755"/>
    </source>
</evidence>
<proteinExistence type="predicted"/>
<dbReference type="SMART" id="SM00448">
    <property type="entry name" value="REC"/>
    <property type="match status" value="1"/>
</dbReference>
<dbReference type="Pfam" id="PF00072">
    <property type="entry name" value="Response_reg"/>
    <property type="match status" value="1"/>
</dbReference>
<dbReference type="Proteomes" id="UP000648482">
    <property type="component" value="Unassembled WGS sequence"/>
</dbReference>
<dbReference type="InterPro" id="IPR016032">
    <property type="entry name" value="Sig_transdc_resp-reg_C-effctor"/>
</dbReference>
<feature type="domain" description="OmpR/PhoB-type" evidence="7">
    <location>
        <begin position="148"/>
        <end position="246"/>
    </location>
</feature>
<evidence type="ECO:0000256" key="5">
    <source>
        <dbReference type="PROSITE-ProRule" id="PRU01091"/>
    </source>
</evidence>
<gene>
    <name evidence="8" type="ORF">PALI_a3689</name>
</gene>
<evidence type="ECO:0000313" key="8">
    <source>
        <dbReference type="EMBL" id="MBE0358667.1"/>
    </source>
</evidence>
<protein>
    <recommendedName>
        <fullName evidence="10">DNA-binding response regulator</fullName>
    </recommendedName>
</protein>
<keyword evidence="9" id="KW-1185">Reference proteome</keyword>
<feature type="domain" description="Response regulatory" evidence="6">
    <location>
        <begin position="14"/>
        <end position="128"/>
    </location>
</feature>
<dbReference type="InterPro" id="IPR011006">
    <property type="entry name" value="CheY-like_superfamily"/>
</dbReference>
<name>A0ABR9DWF1_9GAMM</name>
<comment type="caution">
    <text evidence="8">The sequence shown here is derived from an EMBL/GenBank/DDBJ whole genome shotgun (WGS) entry which is preliminary data.</text>
</comment>
<dbReference type="InterPro" id="IPR001867">
    <property type="entry name" value="OmpR/PhoB-type_DNA-bd"/>
</dbReference>
<keyword evidence="2" id="KW-0902">Two-component regulatory system</keyword>
<dbReference type="Gene3D" id="6.10.250.690">
    <property type="match status" value="1"/>
</dbReference>
<dbReference type="Pfam" id="PF00486">
    <property type="entry name" value="Trans_reg_C"/>
    <property type="match status" value="1"/>
</dbReference>
<dbReference type="CDD" id="cd00383">
    <property type="entry name" value="trans_reg_C"/>
    <property type="match status" value="1"/>
</dbReference>
<dbReference type="InterPro" id="IPR039420">
    <property type="entry name" value="WalR-like"/>
</dbReference>
<evidence type="ECO:0000313" key="9">
    <source>
        <dbReference type="Proteomes" id="UP000648482"/>
    </source>
</evidence>
<sequence>MPPFLRGLTMRHEKLLIVEDDREIGKLITTQLTSLNLHVDHVVSAELALKKIAKHPYGLILLDINLPQMDGLSLCRKIKEHYPTTSVILLTALSSDMDRVIGLEMGADDYICKPFFARELQARVKTQLRHRAQLLASQNNDNFPVDSEQTLTVGSLHIEFSSHQVYLAEQALNLTATEFDLLVYFAHHPNHVFSRQQLLDKVWGYQHSGYEHTVNSHINRLRAKLEAHQQAPIIETVWGVGYKLNPSQLN</sequence>
<dbReference type="SUPFAM" id="SSF46894">
    <property type="entry name" value="C-terminal effector domain of the bipartite response regulators"/>
    <property type="match status" value="1"/>
</dbReference>
<feature type="modified residue" description="4-aspartylphosphate" evidence="4">
    <location>
        <position position="63"/>
    </location>
</feature>
<dbReference type="InterPro" id="IPR001789">
    <property type="entry name" value="Sig_transdc_resp-reg_receiver"/>
</dbReference>
<dbReference type="SUPFAM" id="SSF52172">
    <property type="entry name" value="CheY-like"/>
    <property type="match status" value="1"/>
</dbReference>
<dbReference type="PROSITE" id="PS51755">
    <property type="entry name" value="OMPR_PHOB"/>
    <property type="match status" value="1"/>
</dbReference>
<dbReference type="InterPro" id="IPR036388">
    <property type="entry name" value="WH-like_DNA-bd_sf"/>
</dbReference>
<dbReference type="PANTHER" id="PTHR48111:SF40">
    <property type="entry name" value="PHOSPHATE REGULON TRANSCRIPTIONAL REGULATORY PROTEIN PHOB"/>
    <property type="match status" value="1"/>
</dbReference>
<dbReference type="CDD" id="cd17574">
    <property type="entry name" value="REC_OmpR"/>
    <property type="match status" value="1"/>
</dbReference>
<evidence type="ECO:0000256" key="4">
    <source>
        <dbReference type="PROSITE-ProRule" id="PRU00169"/>
    </source>
</evidence>
<evidence type="ECO:0000256" key="3">
    <source>
        <dbReference type="ARBA" id="ARBA00023125"/>
    </source>
</evidence>